<name>A0A0F9CAE3_9ZZZZ</name>
<accession>A0A0F9CAE3</accession>
<organism evidence="1">
    <name type="scientific">marine sediment metagenome</name>
    <dbReference type="NCBI Taxonomy" id="412755"/>
    <lineage>
        <taxon>unclassified sequences</taxon>
        <taxon>metagenomes</taxon>
        <taxon>ecological metagenomes</taxon>
    </lineage>
</organism>
<feature type="non-terminal residue" evidence="1">
    <location>
        <position position="30"/>
    </location>
</feature>
<protein>
    <submittedName>
        <fullName evidence="1">Uncharacterized protein</fullName>
    </submittedName>
</protein>
<evidence type="ECO:0000313" key="1">
    <source>
        <dbReference type="EMBL" id="KKK99314.1"/>
    </source>
</evidence>
<dbReference type="AlphaFoldDB" id="A0A0F9CAE3"/>
<dbReference type="EMBL" id="LAZR01045253">
    <property type="protein sequence ID" value="KKK99314.1"/>
    <property type="molecule type" value="Genomic_DNA"/>
</dbReference>
<gene>
    <name evidence="1" type="ORF">LCGC14_2633940</name>
</gene>
<proteinExistence type="predicted"/>
<reference evidence="1" key="1">
    <citation type="journal article" date="2015" name="Nature">
        <title>Complex archaea that bridge the gap between prokaryotes and eukaryotes.</title>
        <authorList>
            <person name="Spang A."/>
            <person name="Saw J.H."/>
            <person name="Jorgensen S.L."/>
            <person name="Zaremba-Niedzwiedzka K."/>
            <person name="Martijn J."/>
            <person name="Lind A.E."/>
            <person name="van Eijk R."/>
            <person name="Schleper C."/>
            <person name="Guy L."/>
            <person name="Ettema T.J."/>
        </authorList>
    </citation>
    <scope>NUCLEOTIDE SEQUENCE</scope>
</reference>
<sequence>MIQYIVILTLLFSNFLGLVSFDEHYPGTHC</sequence>
<comment type="caution">
    <text evidence="1">The sequence shown here is derived from an EMBL/GenBank/DDBJ whole genome shotgun (WGS) entry which is preliminary data.</text>
</comment>